<feature type="compositionally biased region" description="Basic residues" evidence="8">
    <location>
        <begin position="150"/>
        <end position="161"/>
    </location>
</feature>
<evidence type="ECO:0000313" key="13">
    <source>
        <dbReference type="Proteomes" id="UP000235392"/>
    </source>
</evidence>
<keyword evidence="12" id="KW-1185">Reference proteome</keyword>
<dbReference type="EMBL" id="PGCJ01000007">
    <property type="protein sequence ID" value="PLW57905.1"/>
    <property type="molecule type" value="Genomic_DNA"/>
</dbReference>
<dbReference type="InterPro" id="IPR001394">
    <property type="entry name" value="Peptidase_C19_UCH"/>
</dbReference>
<feature type="region of interest" description="Disordered" evidence="8">
    <location>
        <begin position="689"/>
        <end position="723"/>
    </location>
</feature>
<dbReference type="STRING" id="200324.A0A2N5T9H3"/>
<evidence type="ECO:0000256" key="8">
    <source>
        <dbReference type="SAM" id="MobiDB-lite"/>
    </source>
</evidence>
<evidence type="ECO:0000256" key="6">
    <source>
        <dbReference type="ARBA" id="ARBA00022801"/>
    </source>
</evidence>
<sequence>MANNDHRVGHQGGDHTLDGQYRPSREYGVYTLPMADIVYVFAHLDFAVRGSGEWDFTIKSSYFSILRCGMTFGLGCYACAAVETSGNLAPQVTSAVEMLSEGCGPVGSQVPGTPVTGAHMSDRSISSESVIAEGSVHRPVTGVLRDQSIRQRKEKSKHKNKQQPGEKLEHTHALVPLETLLEMTRSFTAAHGSNKDHDPIWMTLLDLLDEYLPSIYVDQLARFPLLTTFCTILSTYALCSTCLRIQRTTSLPSRLTDSAYGLYELITHTLPFIPLGFSSFSHKLPARNQDANRHNLNYHLSNRSTPSIMRHSTHFNEHALMQHSKEFYPGLINSSSNSCFINAVLQSLASMPHIIQYLDLIQSYDLPSTPVSNALGEMLLALNTPRDHPVVLKTFSVAQALLGNPNARRSMLFNSEQQDAQEFLVTVIDALEAEAKILADQLLLEYQSTQSSGLERDQFWIQAREICKIPFRALMAHRIACGTCGFTSAIRHSFADHFSLNVPPKTTCRLESCLQEYTKLEVLDDYICRKCSLIKTVERLTLQLGEIQQESKTTNNKKKQTQLIKKKLAMLKAAIEEDPERELAPPITLERVASLTTTKQTMFARPPDSLTFHISRSTAYARGVSFKNHCQVTYPEHLTLDPYCTTFDLSGDATQPISRHRGSNDYRYRLSSVVVHFGSHSFGHYITYRRAPSPSTSGSNHTPLPKGDLEKEDRIPDGNGVGEGGDTCTWYRISDENVQVSSIDDALRSNPFLLMYERVFDPDHHGDSRNQLAQSEKVEYPSSYHAERAQNHSLIKPVARELSWFQIS</sequence>
<dbReference type="CDD" id="cd02662">
    <property type="entry name" value="Peptidase_C19F"/>
    <property type="match status" value="1"/>
</dbReference>
<comment type="similarity">
    <text evidence="2">Belongs to the peptidase C19 family.</text>
</comment>
<comment type="caution">
    <text evidence="10">The sequence shown here is derived from an EMBL/GenBank/DDBJ whole genome shotgun (WGS) entry which is preliminary data.</text>
</comment>
<feature type="region of interest" description="Disordered" evidence="8">
    <location>
        <begin position="143"/>
        <end position="168"/>
    </location>
</feature>
<protein>
    <recommendedName>
        <fullName evidence="3">ubiquitinyl hydrolase 1</fullName>
        <ecNumber evidence="3">3.4.19.12</ecNumber>
    </recommendedName>
</protein>
<dbReference type="SUPFAM" id="SSF54001">
    <property type="entry name" value="Cysteine proteinases"/>
    <property type="match status" value="1"/>
</dbReference>
<keyword evidence="5" id="KW-0833">Ubl conjugation pathway</keyword>
<evidence type="ECO:0000259" key="9">
    <source>
        <dbReference type="PROSITE" id="PS50235"/>
    </source>
</evidence>
<feature type="compositionally biased region" description="Basic and acidic residues" evidence="8">
    <location>
        <begin position="707"/>
        <end position="716"/>
    </location>
</feature>
<dbReference type="EC" id="3.4.19.12" evidence="3"/>
<organism evidence="10 13">
    <name type="scientific">Puccinia coronata f. sp. avenae</name>
    <dbReference type="NCBI Taxonomy" id="200324"/>
    <lineage>
        <taxon>Eukaryota</taxon>
        <taxon>Fungi</taxon>
        <taxon>Dikarya</taxon>
        <taxon>Basidiomycota</taxon>
        <taxon>Pucciniomycotina</taxon>
        <taxon>Pucciniomycetes</taxon>
        <taxon>Pucciniales</taxon>
        <taxon>Pucciniaceae</taxon>
        <taxon>Puccinia</taxon>
    </lineage>
</organism>
<dbReference type="Proteomes" id="UP000235388">
    <property type="component" value="Unassembled WGS sequence"/>
</dbReference>
<proteinExistence type="inferred from homology"/>
<feature type="domain" description="USP" evidence="9">
    <location>
        <begin position="329"/>
        <end position="759"/>
    </location>
</feature>
<evidence type="ECO:0000256" key="7">
    <source>
        <dbReference type="ARBA" id="ARBA00022807"/>
    </source>
</evidence>
<dbReference type="PANTHER" id="PTHR24006">
    <property type="entry name" value="UBIQUITIN CARBOXYL-TERMINAL HYDROLASE"/>
    <property type="match status" value="1"/>
</dbReference>
<evidence type="ECO:0000256" key="2">
    <source>
        <dbReference type="ARBA" id="ARBA00009085"/>
    </source>
</evidence>
<keyword evidence="4" id="KW-0645">Protease</keyword>
<dbReference type="Proteomes" id="UP000235392">
    <property type="component" value="Unassembled WGS sequence"/>
</dbReference>
<evidence type="ECO:0000313" key="12">
    <source>
        <dbReference type="Proteomes" id="UP000235388"/>
    </source>
</evidence>
<dbReference type="EMBL" id="PGCI01000674">
    <property type="protein sequence ID" value="PLW22143.1"/>
    <property type="molecule type" value="Genomic_DNA"/>
</dbReference>
<dbReference type="GO" id="GO:0005634">
    <property type="term" value="C:nucleus"/>
    <property type="evidence" value="ECO:0007669"/>
    <property type="project" value="TreeGrafter"/>
</dbReference>
<evidence type="ECO:0000313" key="10">
    <source>
        <dbReference type="EMBL" id="PLW22143.1"/>
    </source>
</evidence>
<dbReference type="GO" id="GO:0006508">
    <property type="term" value="P:proteolysis"/>
    <property type="evidence" value="ECO:0007669"/>
    <property type="project" value="UniProtKB-KW"/>
</dbReference>
<keyword evidence="7" id="KW-0788">Thiol protease</keyword>
<dbReference type="GO" id="GO:0005829">
    <property type="term" value="C:cytosol"/>
    <property type="evidence" value="ECO:0007669"/>
    <property type="project" value="TreeGrafter"/>
</dbReference>
<evidence type="ECO:0000256" key="1">
    <source>
        <dbReference type="ARBA" id="ARBA00000707"/>
    </source>
</evidence>
<dbReference type="Pfam" id="PF00443">
    <property type="entry name" value="UCH"/>
    <property type="match status" value="1"/>
</dbReference>
<dbReference type="InterPro" id="IPR028889">
    <property type="entry name" value="USP"/>
</dbReference>
<evidence type="ECO:0000256" key="3">
    <source>
        <dbReference type="ARBA" id="ARBA00012759"/>
    </source>
</evidence>
<feature type="compositionally biased region" description="Polar residues" evidence="8">
    <location>
        <begin position="693"/>
        <end position="702"/>
    </location>
</feature>
<dbReference type="InterPro" id="IPR018200">
    <property type="entry name" value="USP_CS"/>
</dbReference>
<feature type="region of interest" description="Disordered" evidence="8">
    <location>
        <begin position="1"/>
        <end position="20"/>
    </location>
</feature>
<dbReference type="PROSITE" id="PS00973">
    <property type="entry name" value="USP_2"/>
    <property type="match status" value="1"/>
</dbReference>
<name>A0A2N5T9H3_9BASI</name>
<dbReference type="Gene3D" id="3.90.70.10">
    <property type="entry name" value="Cysteine proteinases"/>
    <property type="match status" value="1"/>
</dbReference>
<dbReference type="GO" id="GO:0016579">
    <property type="term" value="P:protein deubiquitination"/>
    <property type="evidence" value="ECO:0007669"/>
    <property type="project" value="InterPro"/>
</dbReference>
<evidence type="ECO:0000313" key="11">
    <source>
        <dbReference type="EMBL" id="PLW57905.1"/>
    </source>
</evidence>
<dbReference type="OrthoDB" id="2020758at2759"/>
<evidence type="ECO:0000256" key="5">
    <source>
        <dbReference type="ARBA" id="ARBA00022786"/>
    </source>
</evidence>
<dbReference type="PANTHER" id="PTHR24006:SF888">
    <property type="entry name" value="UBIQUITIN CARBOXYL-TERMINAL HYDROLASE 30"/>
    <property type="match status" value="1"/>
</dbReference>
<reference evidence="12 13" key="1">
    <citation type="submission" date="2017-11" db="EMBL/GenBank/DDBJ databases">
        <title>De novo assembly and phasing of dikaryotic genomes from two isolates of Puccinia coronata f. sp. avenae, the causal agent of oat crown rust.</title>
        <authorList>
            <person name="Miller M.E."/>
            <person name="Zhang Y."/>
            <person name="Omidvar V."/>
            <person name="Sperschneider J."/>
            <person name="Schwessinger B."/>
            <person name="Raley C."/>
            <person name="Palmer J.M."/>
            <person name="Garnica D."/>
            <person name="Upadhyaya N."/>
            <person name="Rathjen J."/>
            <person name="Taylor J.M."/>
            <person name="Park R.F."/>
            <person name="Dodds P.N."/>
            <person name="Hirsch C.D."/>
            <person name="Kianian S.F."/>
            <person name="Figueroa M."/>
        </authorList>
    </citation>
    <scope>NUCLEOTIDE SEQUENCE [LARGE SCALE GENOMIC DNA]</scope>
    <source>
        <strain evidence="11">12NC29</strain>
        <strain evidence="10">12SD80</strain>
    </source>
</reference>
<comment type="catalytic activity">
    <reaction evidence="1">
        <text>Thiol-dependent hydrolysis of ester, thioester, amide, peptide and isopeptide bonds formed by the C-terminal Gly of ubiquitin (a 76-residue protein attached to proteins as an intracellular targeting signal).</text>
        <dbReference type="EC" id="3.4.19.12"/>
    </reaction>
</comment>
<dbReference type="InterPro" id="IPR050164">
    <property type="entry name" value="Peptidase_C19"/>
</dbReference>
<evidence type="ECO:0000256" key="4">
    <source>
        <dbReference type="ARBA" id="ARBA00022670"/>
    </source>
</evidence>
<feature type="compositionally biased region" description="Basic and acidic residues" evidence="8">
    <location>
        <begin position="1"/>
        <end position="17"/>
    </location>
</feature>
<dbReference type="InterPro" id="IPR038765">
    <property type="entry name" value="Papain-like_cys_pep_sf"/>
</dbReference>
<gene>
    <name evidence="11" type="ORF">PCANC_01005</name>
    <name evidence="10" type="ORF">PCASD_12253</name>
</gene>
<dbReference type="AlphaFoldDB" id="A0A2N5T9H3"/>
<dbReference type="GO" id="GO:0004843">
    <property type="term" value="F:cysteine-type deubiquitinase activity"/>
    <property type="evidence" value="ECO:0007669"/>
    <property type="project" value="UniProtKB-EC"/>
</dbReference>
<keyword evidence="6" id="KW-0378">Hydrolase</keyword>
<accession>A0A2N5T9H3</accession>
<dbReference type="PROSITE" id="PS50235">
    <property type="entry name" value="USP_3"/>
    <property type="match status" value="1"/>
</dbReference>